<evidence type="ECO:0000256" key="1">
    <source>
        <dbReference type="SAM" id="SignalP"/>
    </source>
</evidence>
<feature type="signal peptide" evidence="1">
    <location>
        <begin position="1"/>
        <end position="29"/>
    </location>
</feature>
<dbReference type="InterPro" id="IPR011094">
    <property type="entry name" value="Uncharacterised_LppY/LpqO"/>
</dbReference>
<keyword evidence="1" id="KW-0732">Signal</keyword>
<reference evidence="2 3" key="1">
    <citation type="submission" date="2021-03" db="EMBL/GenBank/DDBJ databases">
        <title>Genome Sequence of Bradyrhizobium vignae strain ISRA400.</title>
        <authorList>
            <person name="Tisa L.S."/>
            <person name="Svistoonoff S."/>
            <person name="Hocher V."/>
            <person name="Fall S."/>
            <person name="Zaiya A."/>
            <person name="Naing D."/>
            <person name="Niang N."/>
            <person name="Diouf A."/>
            <person name="Dasylva M.C."/>
            <person name="Toure O."/>
            <person name="Gueye M."/>
            <person name="Gully D."/>
            <person name="Tisseyre P."/>
            <person name="Simpson S."/>
            <person name="Morris K."/>
            <person name="Thomas W.K."/>
        </authorList>
    </citation>
    <scope>NUCLEOTIDE SEQUENCE [LARGE SCALE GENOMIC DNA]</scope>
    <source>
        <strain evidence="2 3">ISRA400</strain>
    </source>
</reference>
<dbReference type="EMBL" id="JAGIKT010000038">
    <property type="protein sequence ID" value="MBP0112846.1"/>
    <property type="molecule type" value="Genomic_DNA"/>
</dbReference>
<gene>
    <name evidence="2" type="ORF">JWS04_17510</name>
</gene>
<keyword evidence="3" id="KW-1185">Reference proteome</keyword>
<dbReference type="RefSeq" id="WP_209295430.1">
    <property type="nucleotide sequence ID" value="NZ_JAGIKT010000038.1"/>
</dbReference>
<evidence type="ECO:0000313" key="2">
    <source>
        <dbReference type="EMBL" id="MBP0112846.1"/>
    </source>
</evidence>
<feature type="chain" id="PRO_5045284530" evidence="1">
    <location>
        <begin position="30"/>
        <end position="307"/>
    </location>
</feature>
<evidence type="ECO:0000313" key="3">
    <source>
        <dbReference type="Proteomes" id="UP000669317"/>
    </source>
</evidence>
<name>A0ABS3ZXT6_9BRAD</name>
<dbReference type="Proteomes" id="UP000669317">
    <property type="component" value="Unassembled WGS sequence"/>
</dbReference>
<proteinExistence type="predicted"/>
<protein>
    <submittedName>
        <fullName evidence="2">DUF1259 domain-containing protein</fullName>
    </submittedName>
</protein>
<organism evidence="2 3">
    <name type="scientific">Bradyrhizobium vignae</name>
    <dbReference type="NCBI Taxonomy" id="1549949"/>
    <lineage>
        <taxon>Bacteria</taxon>
        <taxon>Pseudomonadati</taxon>
        <taxon>Pseudomonadota</taxon>
        <taxon>Alphaproteobacteria</taxon>
        <taxon>Hyphomicrobiales</taxon>
        <taxon>Nitrobacteraceae</taxon>
        <taxon>Bradyrhizobium</taxon>
    </lineage>
</organism>
<sequence>MKRTIHALIALGACILASAPGSFVSAARAQSVDWQKIDETLGRKPAVSDDVHRYGFPRTDLSVTLDGIAIKPALALGGWVAFKPGHGGAMVMGDLVLLETEINPVMAKMIANGLEITTVHNHLLRATPATFYMHVAGHGDPVKLASAIHYALAESKTPLTAAAPANPPPAVDLDTTKLDQIIGVKGQTNGGVYQFNVKRRDPITQDDMPLTPVGPMGVAIAINFQPTGGGKAAITGDFVLTGDEVNPVILALRTHGIEVTALHSHMLDEQPRLFFMHFWANDDAVKLAEGLRAALDKTASTKSRGKD</sequence>
<accession>A0ABS3ZXT6</accession>
<comment type="caution">
    <text evidence="2">The sequence shown here is derived from an EMBL/GenBank/DDBJ whole genome shotgun (WGS) entry which is preliminary data.</text>
</comment>
<dbReference type="Pfam" id="PF07485">
    <property type="entry name" value="DUF1529"/>
    <property type="match status" value="2"/>
</dbReference>